<gene>
    <name evidence="12" type="ORF">PHPALM_2176</name>
</gene>
<evidence type="ECO:0000256" key="9">
    <source>
        <dbReference type="ARBA" id="ARBA00023239"/>
    </source>
</evidence>
<dbReference type="Gene3D" id="2.160.20.10">
    <property type="entry name" value="Single-stranded right-handed beta-helix, Pectin lyase-like"/>
    <property type="match status" value="1"/>
</dbReference>
<evidence type="ECO:0000256" key="2">
    <source>
        <dbReference type="ARBA" id="ARBA00001913"/>
    </source>
</evidence>
<comment type="caution">
    <text evidence="12">The sequence shown here is derived from an EMBL/GenBank/DDBJ whole genome shotgun (WGS) entry which is preliminary data.</text>
</comment>
<evidence type="ECO:0000256" key="6">
    <source>
        <dbReference type="ARBA" id="ARBA00022525"/>
    </source>
</evidence>
<proteinExistence type="inferred from homology"/>
<name>A0A2P4YQF8_9STRA</name>
<accession>A0A2P4YQF8</accession>
<dbReference type="EC" id="4.2.2.2" evidence="5"/>
<organism evidence="12 13">
    <name type="scientific">Phytophthora palmivora</name>
    <dbReference type="NCBI Taxonomy" id="4796"/>
    <lineage>
        <taxon>Eukaryota</taxon>
        <taxon>Sar</taxon>
        <taxon>Stramenopiles</taxon>
        <taxon>Oomycota</taxon>
        <taxon>Peronosporomycetes</taxon>
        <taxon>Peronosporales</taxon>
        <taxon>Peronosporaceae</taxon>
        <taxon>Phytophthora</taxon>
    </lineage>
</organism>
<reference evidence="12 13" key="1">
    <citation type="journal article" date="2017" name="Genome Biol. Evol.">
        <title>Phytophthora megakarya and P. palmivora, closely related causal agents of cacao black pod rot, underwent increases in genome sizes and gene numbers by different mechanisms.</title>
        <authorList>
            <person name="Ali S.S."/>
            <person name="Shao J."/>
            <person name="Lary D.J."/>
            <person name="Kronmiller B."/>
            <person name="Shen D."/>
            <person name="Strem M.D."/>
            <person name="Amoako-Attah I."/>
            <person name="Akrofi A.Y."/>
            <person name="Begoude B.A."/>
            <person name="Ten Hoopen G.M."/>
            <person name="Coulibaly K."/>
            <person name="Kebe B.I."/>
            <person name="Melnick R.L."/>
            <person name="Guiltinan M.J."/>
            <person name="Tyler B.M."/>
            <person name="Meinhardt L.W."/>
            <person name="Bailey B.A."/>
        </authorList>
    </citation>
    <scope>NUCLEOTIDE SEQUENCE [LARGE SCALE GENOMIC DNA]</scope>
    <source>
        <strain evidence="13">sbr112.9</strain>
    </source>
</reference>
<evidence type="ECO:0000256" key="5">
    <source>
        <dbReference type="ARBA" id="ARBA00012272"/>
    </source>
</evidence>
<sequence>MNRSYGDITNSSPLRQQVVERLATFHISSSTLNNAQVICIISFTVKSISIRDLLRFFASRGTLAGQAAHIIKAAEASYRASPQAPLLPFSCEGQTESGADTAVFKMEPGSTLKNVIIGKNQMEGVHCDKHDCILKKV</sequence>
<evidence type="ECO:0000256" key="7">
    <source>
        <dbReference type="ARBA" id="ARBA00022729"/>
    </source>
</evidence>
<dbReference type="Pfam" id="PF03211">
    <property type="entry name" value="Pectate_lyase"/>
    <property type="match status" value="1"/>
</dbReference>
<keyword evidence="9" id="KW-0456">Lyase</keyword>
<comment type="similarity">
    <text evidence="4">Belongs to the polysaccharide lyase 3 family.</text>
</comment>
<dbReference type="GO" id="GO:0005576">
    <property type="term" value="C:extracellular region"/>
    <property type="evidence" value="ECO:0007669"/>
    <property type="project" value="UniProtKB-SubCell"/>
</dbReference>
<dbReference type="GO" id="GO:0030570">
    <property type="term" value="F:pectate lyase activity"/>
    <property type="evidence" value="ECO:0007669"/>
    <property type="project" value="UniProtKB-EC"/>
</dbReference>
<dbReference type="AlphaFoldDB" id="A0A2P4YQF8"/>
<dbReference type="SUPFAM" id="SSF51126">
    <property type="entry name" value="Pectin lyase-like"/>
    <property type="match status" value="1"/>
</dbReference>
<dbReference type="OrthoDB" id="441042at2759"/>
<dbReference type="PANTHER" id="PTHR33407">
    <property type="entry name" value="PECTATE LYASE F-RELATED"/>
    <property type="match status" value="1"/>
</dbReference>
<comment type="subcellular location">
    <subcellularLocation>
        <location evidence="3">Secreted</location>
    </subcellularLocation>
</comment>
<dbReference type="InterPro" id="IPR004898">
    <property type="entry name" value="Pectate_lyase_PlyH/PlyE-like"/>
</dbReference>
<evidence type="ECO:0000256" key="1">
    <source>
        <dbReference type="ARBA" id="ARBA00000695"/>
    </source>
</evidence>
<keyword evidence="8" id="KW-0106">Calcium</keyword>
<evidence type="ECO:0000313" key="12">
    <source>
        <dbReference type="EMBL" id="POM80037.1"/>
    </source>
</evidence>
<comment type="catalytic activity">
    <reaction evidence="1">
        <text>Eliminative cleavage of (1-&gt;4)-alpha-D-galacturonan to give oligosaccharides with 4-deoxy-alpha-D-galact-4-enuronosyl groups at their non-reducing ends.</text>
        <dbReference type="EC" id="4.2.2.2"/>
    </reaction>
</comment>
<evidence type="ECO:0000313" key="13">
    <source>
        <dbReference type="Proteomes" id="UP000237271"/>
    </source>
</evidence>
<protein>
    <recommendedName>
        <fullName evidence="11">Probable pectate lyase F</fullName>
        <ecNumber evidence="5">4.2.2.2</ecNumber>
    </recommendedName>
</protein>
<keyword evidence="13" id="KW-1185">Reference proteome</keyword>
<keyword evidence="7" id="KW-0732">Signal</keyword>
<evidence type="ECO:0000256" key="3">
    <source>
        <dbReference type="ARBA" id="ARBA00004613"/>
    </source>
</evidence>
<evidence type="ECO:0000256" key="4">
    <source>
        <dbReference type="ARBA" id="ARBA00006463"/>
    </source>
</evidence>
<keyword evidence="6" id="KW-0964">Secreted</keyword>
<dbReference type="EMBL" id="NCKW01000766">
    <property type="protein sequence ID" value="POM80037.1"/>
    <property type="molecule type" value="Genomic_DNA"/>
</dbReference>
<dbReference type="PANTHER" id="PTHR33407:SF9">
    <property type="entry name" value="PECTATE LYASE F-RELATED"/>
    <property type="match status" value="1"/>
</dbReference>
<comment type="function">
    <text evidence="10">Pectinolytic enzyme consist of four classes of enzymes: pectin lyase, polygalacturonase, pectin methylesterase and rhamnogalacturonase. Among pectinolytic enzymes, pectin lyase is the most important in depolymerization of pectin, since it cleaves internal glycosidic bonds of highly methylated pectins. Favors pectate, the anion, over pectin, the methyl ester.</text>
</comment>
<evidence type="ECO:0000256" key="11">
    <source>
        <dbReference type="ARBA" id="ARBA00039895"/>
    </source>
</evidence>
<dbReference type="Proteomes" id="UP000237271">
    <property type="component" value="Unassembled WGS sequence"/>
</dbReference>
<evidence type="ECO:0000256" key="8">
    <source>
        <dbReference type="ARBA" id="ARBA00022837"/>
    </source>
</evidence>
<dbReference type="InterPro" id="IPR011050">
    <property type="entry name" value="Pectin_lyase_fold/virulence"/>
</dbReference>
<dbReference type="InterPro" id="IPR012334">
    <property type="entry name" value="Pectin_lyas_fold"/>
</dbReference>
<comment type="cofactor">
    <cofactor evidence="2">
        <name>Ca(2+)</name>
        <dbReference type="ChEBI" id="CHEBI:29108"/>
    </cofactor>
</comment>
<evidence type="ECO:0000256" key="10">
    <source>
        <dbReference type="ARBA" id="ARBA00025679"/>
    </source>
</evidence>
<dbReference type="GO" id="GO:0045490">
    <property type="term" value="P:pectin catabolic process"/>
    <property type="evidence" value="ECO:0007669"/>
    <property type="project" value="TreeGrafter"/>
</dbReference>